<dbReference type="AlphaFoldDB" id="A0AAN8F671"/>
<feature type="compositionally biased region" description="Basic and acidic residues" evidence="1">
    <location>
        <begin position="86"/>
        <end position="100"/>
    </location>
</feature>
<evidence type="ECO:0000256" key="2">
    <source>
        <dbReference type="SAM" id="Phobius"/>
    </source>
</evidence>
<feature type="region of interest" description="Disordered" evidence="1">
    <location>
        <begin position="55"/>
        <end position="168"/>
    </location>
</feature>
<keyword evidence="4" id="KW-1185">Reference proteome</keyword>
<dbReference type="EMBL" id="WIXE01014914">
    <property type="protein sequence ID" value="KAK5973905.1"/>
    <property type="molecule type" value="Genomic_DNA"/>
</dbReference>
<keyword evidence="2" id="KW-0472">Membrane</keyword>
<feature type="compositionally biased region" description="Basic and acidic residues" evidence="1">
    <location>
        <begin position="139"/>
        <end position="168"/>
    </location>
</feature>
<comment type="caution">
    <text evidence="3">The sequence shown here is derived from an EMBL/GenBank/DDBJ whole genome shotgun (WGS) entry which is preliminary data.</text>
</comment>
<protein>
    <submittedName>
        <fullName evidence="3">Uncharacterized protein</fullName>
    </submittedName>
</protein>
<feature type="compositionally biased region" description="Polar residues" evidence="1">
    <location>
        <begin position="101"/>
        <end position="110"/>
    </location>
</feature>
<dbReference type="Proteomes" id="UP001331761">
    <property type="component" value="Unassembled WGS sequence"/>
</dbReference>
<gene>
    <name evidence="3" type="ORF">GCK32_001819</name>
</gene>
<keyword evidence="2" id="KW-1133">Transmembrane helix</keyword>
<evidence type="ECO:0000256" key="1">
    <source>
        <dbReference type="SAM" id="MobiDB-lite"/>
    </source>
</evidence>
<proteinExistence type="predicted"/>
<sequence length="168" mass="19259">MTVEQVKNDAYWTAARWYILHKYRKTLIAIGVGLVAITAGGVYYYMKYREKKRQEKDPRKGKVWTGSRVDRGLASSIQNRPSDFSTTEKKSGEEMEKTQRAGDSTVSVSLSRKPRKKVWSLDEILDSAPPTGRKYKSKTKTETKSKTGTKKESEEKSKKRGESQSRRK</sequence>
<feature type="compositionally biased region" description="Polar residues" evidence="1">
    <location>
        <begin position="75"/>
        <end position="85"/>
    </location>
</feature>
<organism evidence="3 4">
    <name type="scientific">Trichostrongylus colubriformis</name>
    <name type="common">Black scour worm</name>
    <dbReference type="NCBI Taxonomy" id="6319"/>
    <lineage>
        <taxon>Eukaryota</taxon>
        <taxon>Metazoa</taxon>
        <taxon>Ecdysozoa</taxon>
        <taxon>Nematoda</taxon>
        <taxon>Chromadorea</taxon>
        <taxon>Rhabditida</taxon>
        <taxon>Rhabditina</taxon>
        <taxon>Rhabditomorpha</taxon>
        <taxon>Strongyloidea</taxon>
        <taxon>Trichostrongylidae</taxon>
        <taxon>Trichostrongylus</taxon>
    </lineage>
</organism>
<name>A0AAN8F671_TRICO</name>
<evidence type="ECO:0000313" key="3">
    <source>
        <dbReference type="EMBL" id="KAK5973905.1"/>
    </source>
</evidence>
<evidence type="ECO:0000313" key="4">
    <source>
        <dbReference type="Proteomes" id="UP001331761"/>
    </source>
</evidence>
<feature type="transmembrane region" description="Helical" evidence="2">
    <location>
        <begin position="26"/>
        <end position="46"/>
    </location>
</feature>
<accession>A0AAN8F671</accession>
<keyword evidence="2" id="KW-0812">Transmembrane</keyword>
<reference evidence="3 4" key="1">
    <citation type="submission" date="2019-10" db="EMBL/GenBank/DDBJ databases">
        <title>Assembly and Annotation for the nematode Trichostrongylus colubriformis.</title>
        <authorList>
            <person name="Martin J."/>
        </authorList>
    </citation>
    <scope>NUCLEOTIDE SEQUENCE [LARGE SCALE GENOMIC DNA]</scope>
    <source>
        <strain evidence="3">G859</strain>
        <tissue evidence="3">Whole worm</tissue>
    </source>
</reference>